<dbReference type="Gene3D" id="3.40.50.620">
    <property type="entry name" value="HUPs"/>
    <property type="match status" value="1"/>
</dbReference>
<gene>
    <name evidence="4" type="ORF">D3874_02535</name>
</gene>
<dbReference type="AlphaFoldDB" id="A0A418WU07"/>
<evidence type="ECO:0000313" key="4">
    <source>
        <dbReference type="EMBL" id="RJF94715.1"/>
    </source>
</evidence>
<proteinExistence type="predicted"/>
<evidence type="ECO:0000256" key="1">
    <source>
        <dbReference type="SAM" id="MobiDB-lite"/>
    </source>
</evidence>
<protein>
    <submittedName>
        <fullName evidence="4">YdcF family protein</fullName>
    </submittedName>
</protein>
<feature type="transmembrane region" description="Helical" evidence="2">
    <location>
        <begin position="34"/>
        <end position="54"/>
    </location>
</feature>
<evidence type="ECO:0000256" key="2">
    <source>
        <dbReference type="SAM" id="Phobius"/>
    </source>
</evidence>
<dbReference type="CDD" id="cd06259">
    <property type="entry name" value="YdcF-like"/>
    <property type="match status" value="1"/>
</dbReference>
<keyword evidence="2" id="KW-0472">Membrane</keyword>
<dbReference type="PANTHER" id="PTHR30336:SF4">
    <property type="entry name" value="ENVELOPE BIOGENESIS FACTOR ELYC"/>
    <property type="match status" value="1"/>
</dbReference>
<evidence type="ECO:0000259" key="3">
    <source>
        <dbReference type="Pfam" id="PF02698"/>
    </source>
</evidence>
<keyword evidence="5" id="KW-1185">Reference proteome</keyword>
<dbReference type="InterPro" id="IPR003848">
    <property type="entry name" value="DUF218"/>
</dbReference>
<keyword evidence="2" id="KW-1133">Transmembrane helix</keyword>
<dbReference type="Proteomes" id="UP000284605">
    <property type="component" value="Unassembled WGS sequence"/>
</dbReference>
<evidence type="ECO:0000313" key="5">
    <source>
        <dbReference type="Proteomes" id="UP000284605"/>
    </source>
</evidence>
<dbReference type="EMBL" id="QYUK01000008">
    <property type="protein sequence ID" value="RJF94715.1"/>
    <property type="molecule type" value="Genomic_DNA"/>
</dbReference>
<sequence length="288" mass="30431">MVSAPSSSRPASAGSRHSPSEEPETSMFFVAAKLFWIVAAPASLACLLAVLALAARLAGRRRLAMAALWASASILIVAGATPLGPWAGSLLETRYPARPPLPAEIAGIVVLGGALDTDRSIAWDMPVIAGEGERIFGLVELGRRFPGAPIIYAGGYGGLGTVEKVEAAFARTLLEQIGFDADRVRFDDQPRNTIENEARARELAGDIASRPWLLVTGAMHMPRAVGVFRGAGWSIIPWPVGPATLSPDGPWQPLAPGETLMVSTQAAREWIGLLAYYLAGNTESLLPD</sequence>
<organism evidence="4 5">
    <name type="scientific">Oleomonas cavernae</name>
    <dbReference type="NCBI Taxonomy" id="2320859"/>
    <lineage>
        <taxon>Bacteria</taxon>
        <taxon>Pseudomonadati</taxon>
        <taxon>Pseudomonadota</taxon>
        <taxon>Alphaproteobacteria</taxon>
        <taxon>Acetobacterales</taxon>
        <taxon>Acetobacteraceae</taxon>
        <taxon>Oleomonas</taxon>
    </lineage>
</organism>
<feature type="region of interest" description="Disordered" evidence="1">
    <location>
        <begin position="1"/>
        <end position="22"/>
    </location>
</feature>
<dbReference type="InterPro" id="IPR051599">
    <property type="entry name" value="Cell_Envelope_Assoc"/>
</dbReference>
<name>A0A418WU07_9PROT</name>
<feature type="compositionally biased region" description="Low complexity" evidence="1">
    <location>
        <begin position="1"/>
        <end position="17"/>
    </location>
</feature>
<dbReference type="GO" id="GO:0005886">
    <property type="term" value="C:plasma membrane"/>
    <property type="evidence" value="ECO:0007669"/>
    <property type="project" value="TreeGrafter"/>
</dbReference>
<comment type="caution">
    <text evidence="4">The sequence shown here is derived from an EMBL/GenBank/DDBJ whole genome shotgun (WGS) entry which is preliminary data.</text>
</comment>
<keyword evidence="2" id="KW-0812">Transmembrane</keyword>
<dbReference type="GO" id="GO:0000270">
    <property type="term" value="P:peptidoglycan metabolic process"/>
    <property type="evidence" value="ECO:0007669"/>
    <property type="project" value="TreeGrafter"/>
</dbReference>
<dbReference type="GO" id="GO:0043164">
    <property type="term" value="P:Gram-negative-bacterium-type cell wall biogenesis"/>
    <property type="evidence" value="ECO:0007669"/>
    <property type="project" value="TreeGrafter"/>
</dbReference>
<dbReference type="Pfam" id="PF02698">
    <property type="entry name" value="DUF218"/>
    <property type="match status" value="1"/>
</dbReference>
<feature type="transmembrane region" description="Helical" evidence="2">
    <location>
        <begin position="66"/>
        <end position="88"/>
    </location>
</feature>
<feature type="domain" description="DUF218" evidence="3">
    <location>
        <begin position="107"/>
        <end position="272"/>
    </location>
</feature>
<dbReference type="InterPro" id="IPR014729">
    <property type="entry name" value="Rossmann-like_a/b/a_fold"/>
</dbReference>
<reference evidence="4 5" key="1">
    <citation type="submission" date="2018-09" db="EMBL/GenBank/DDBJ databases">
        <authorList>
            <person name="Zhu H."/>
        </authorList>
    </citation>
    <scope>NUCLEOTIDE SEQUENCE [LARGE SCALE GENOMIC DNA]</scope>
    <source>
        <strain evidence="4 5">K1W22B-8</strain>
    </source>
</reference>
<accession>A0A418WU07</accession>
<dbReference type="PANTHER" id="PTHR30336">
    <property type="entry name" value="INNER MEMBRANE PROTEIN, PROBABLE PERMEASE"/>
    <property type="match status" value="1"/>
</dbReference>